<keyword evidence="1" id="KW-0808">Transferase</keyword>
<evidence type="ECO:0000313" key="2">
    <source>
        <dbReference type="Proteomes" id="UP000441925"/>
    </source>
</evidence>
<keyword evidence="2" id="KW-1185">Reference proteome</keyword>
<dbReference type="Gene3D" id="3.90.1200.10">
    <property type="match status" value="1"/>
</dbReference>
<evidence type="ECO:0000313" key="1">
    <source>
        <dbReference type="EMBL" id="MSS76850.1"/>
    </source>
</evidence>
<dbReference type="PANTHER" id="PTHR41283">
    <property type="entry name" value="AMINOGLYCOSIDE PHOSPHOTRANSFERASE"/>
    <property type="match status" value="1"/>
</dbReference>
<proteinExistence type="predicted"/>
<sequence>MDKNAFDIIKRTNIFKNDINNIKKLSKISSNKLKFDFNGITYVVGLYPIEDFDNLKKENEINNYLRSIDVNPLDLYEIGIMPDLDKSYKVFEFRNEISLKEYISKYSSKEVYNIGLKFGEILKKIHMKKIDSNLDYDWHKKIETKINLLLYRQGLNKNNGVNDYILIDYLQNNSYICKNTSSNILYEGLNDKNIRIYDNDKIDIRGLKDLKVGDGISDFVNINKISITSPDFAKGVLESYHEGEQVSRKFFRLLSLYQAYYLLESLVNIRENKESYLNEEEIEKIILMYDNFSTIIPSWV</sequence>
<comment type="caution">
    <text evidence="1">The sequence shown here is derived from an EMBL/GenBank/DDBJ whole genome shotgun (WGS) entry which is preliminary data.</text>
</comment>
<gene>
    <name evidence="1" type="ORF">FYJ26_00105</name>
</gene>
<name>A0A6N7VBM9_9FIRM</name>
<dbReference type="AlphaFoldDB" id="A0A6N7VBM9"/>
<organism evidence="1 2">
    <name type="scientific">Anaerococcus porci</name>
    <dbReference type="NCBI Taxonomy" id="2652269"/>
    <lineage>
        <taxon>Bacteria</taxon>
        <taxon>Bacillati</taxon>
        <taxon>Bacillota</taxon>
        <taxon>Tissierellia</taxon>
        <taxon>Tissierellales</taxon>
        <taxon>Peptoniphilaceae</taxon>
        <taxon>Anaerococcus</taxon>
    </lineage>
</organism>
<dbReference type="RefSeq" id="WP_154538709.1">
    <property type="nucleotide sequence ID" value="NZ_VULQ01000001.1"/>
</dbReference>
<dbReference type="Proteomes" id="UP000441925">
    <property type="component" value="Unassembled WGS sequence"/>
</dbReference>
<reference evidence="1 2" key="1">
    <citation type="submission" date="2019-08" db="EMBL/GenBank/DDBJ databases">
        <title>In-depth cultivation of the pig gut microbiome towards novel bacterial diversity and tailored functional studies.</title>
        <authorList>
            <person name="Wylensek D."/>
            <person name="Hitch T.C.A."/>
            <person name="Clavel T."/>
        </authorList>
    </citation>
    <scope>NUCLEOTIDE SEQUENCE [LARGE SCALE GENOMIC DNA]</scope>
    <source>
        <strain evidence="1 2">WCA-380-WT-2B</strain>
    </source>
</reference>
<dbReference type="PANTHER" id="PTHR41283:SF1">
    <property type="entry name" value="AMINOGLYCOSIDE PHOSPHOTRANSFERASE DOMAIN-CONTAINING PROTEIN"/>
    <property type="match status" value="1"/>
</dbReference>
<dbReference type="EMBL" id="VULQ01000001">
    <property type="protein sequence ID" value="MSS76850.1"/>
    <property type="molecule type" value="Genomic_DNA"/>
</dbReference>
<dbReference type="GO" id="GO:0016301">
    <property type="term" value="F:kinase activity"/>
    <property type="evidence" value="ECO:0007669"/>
    <property type="project" value="UniProtKB-KW"/>
</dbReference>
<keyword evidence="1" id="KW-0418">Kinase</keyword>
<protein>
    <submittedName>
        <fullName evidence="1">Kanamycin kinase</fullName>
    </submittedName>
</protein>
<accession>A0A6N7VBM9</accession>